<organism evidence="4 5">
    <name type="scientific">Nibribacter koreensis</name>
    <dbReference type="NCBI Taxonomy" id="1084519"/>
    <lineage>
        <taxon>Bacteria</taxon>
        <taxon>Pseudomonadati</taxon>
        <taxon>Bacteroidota</taxon>
        <taxon>Cytophagia</taxon>
        <taxon>Cytophagales</taxon>
        <taxon>Hymenobacteraceae</taxon>
        <taxon>Nibribacter</taxon>
    </lineage>
</organism>
<dbReference type="CDD" id="cd05907">
    <property type="entry name" value="VL_LC_FACS_like"/>
    <property type="match status" value="1"/>
</dbReference>
<protein>
    <submittedName>
        <fullName evidence="4">Long-chain fatty acid--CoA ligase</fullName>
    </submittedName>
</protein>
<comment type="caution">
    <text evidence="4">The sequence shown here is derived from an EMBL/GenBank/DDBJ whole genome shotgun (WGS) entry which is preliminary data.</text>
</comment>
<dbReference type="PANTHER" id="PTHR43272:SF33">
    <property type="entry name" value="AMP-BINDING DOMAIN-CONTAINING PROTEIN-RELATED"/>
    <property type="match status" value="1"/>
</dbReference>
<evidence type="ECO:0000256" key="1">
    <source>
        <dbReference type="ARBA" id="ARBA00022741"/>
    </source>
</evidence>
<proteinExistence type="predicted"/>
<dbReference type="Pfam" id="PF00501">
    <property type="entry name" value="AMP-binding"/>
    <property type="match status" value="1"/>
</dbReference>
<dbReference type="SUPFAM" id="SSF56801">
    <property type="entry name" value="Acetyl-CoA synthetase-like"/>
    <property type="match status" value="1"/>
</dbReference>
<keyword evidence="5" id="KW-1185">Reference proteome</keyword>
<dbReference type="PANTHER" id="PTHR43272">
    <property type="entry name" value="LONG-CHAIN-FATTY-ACID--COA LIGASE"/>
    <property type="match status" value="1"/>
</dbReference>
<name>A0ABP8FUR3_9BACT</name>
<feature type="domain" description="AMP-dependent synthetase/ligase" evidence="3">
    <location>
        <begin position="12"/>
        <end position="414"/>
    </location>
</feature>
<dbReference type="PROSITE" id="PS00455">
    <property type="entry name" value="AMP_BINDING"/>
    <property type="match status" value="1"/>
</dbReference>
<evidence type="ECO:0000313" key="5">
    <source>
        <dbReference type="Proteomes" id="UP001501844"/>
    </source>
</evidence>
<keyword evidence="1" id="KW-0547">Nucleotide-binding</keyword>
<dbReference type="InterPro" id="IPR000873">
    <property type="entry name" value="AMP-dep_synth/lig_dom"/>
</dbReference>
<evidence type="ECO:0000259" key="3">
    <source>
        <dbReference type="Pfam" id="PF00501"/>
    </source>
</evidence>
<keyword evidence="2" id="KW-0067">ATP-binding</keyword>
<dbReference type="InterPro" id="IPR042099">
    <property type="entry name" value="ANL_N_sf"/>
</dbReference>
<dbReference type="GO" id="GO:0016874">
    <property type="term" value="F:ligase activity"/>
    <property type="evidence" value="ECO:0007669"/>
    <property type="project" value="UniProtKB-KW"/>
</dbReference>
<dbReference type="EMBL" id="BAABGX010000002">
    <property type="protein sequence ID" value="GAA4311377.1"/>
    <property type="molecule type" value="Genomic_DNA"/>
</dbReference>
<accession>A0ABP8FUR3</accession>
<evidence type="ECO:0000256" key="2">
    <source>
        <dbReference type="ARBA" id="ARBA00022840"/>
    </source>
</evidence>
<dbReference type="Gene3D" id="3.40.50.12780">
    <property type="entry name" value="N-terminal domain of ligase-like"/>
    <property type="match status" value="2"/>
</dbReference>
<reference evidence="5" key="1">
    <citation type="journal article" date="2019" name="Int. J. Syst. Evol. Microbiol.">
        <title>The Global Catalogue of Microorganisms (GCM) 10K type strain sequencing project: providing services to taxonomists for standard genome sequencing and annotation.</title>
        <authorList>
            <consortium name="The Broad Institute Genomics Platform"/>
            <consortium name="The Broad Institute Genome Sequencing Center for Infectious Disease"/>
            <person name="Wu L."/>
            <person name="Ma J."/>
        </authorList>
    </citation>
    <scope>NUCLEOTIDE SEQUENCE [LARGE SCALE GENOMIC DNA]</scope>
    <source>
        <strain evidence="5">JCM 17917</strain>
    </source>
</reference>
<evidence type="ECO:0000313" key="4">
    <source>
        <dbReference type="EMBL" id="GAA4311377.1"/>
    </source>
</evidence>
<dbReference type="Pfam" id="PF23562">
    <property type="entry name" value="AMP-binding_C_3"/>
    <property type="match status" value="1"/>
</dbReference>
<dbReference type="RefSeq" id="WP_345167842.1">
    <property type="nucleotide sequence ID" value="NZ_BAABGX010000002.1"/>
</dbReference>
<sequence>MNVTRVFDLLTQQVQEFPQPDCLAAKINGEWVKYSTQDLVDTANKLSLALIKSGIKKDDKVALISMNRPEWMFADYGIQQTGAVSVPMYPTITVEDYRYILKDSETKFIFVSTEDLYNKVKEAASDIPGVQEIYTFDHVPGAKHWTELLKMAEGEDVATLEPYKAAVTPQDLLSIIYTSGTTGAPKGVMLSHNNLVSNFTNVKPFVPVNKEHRALSFLPLCHIYERMVSCIYFSVGVSIYFAESIEKVGDNLKEVKPDIFVTVPRLLEKVYDKIVAKGSELTGVKKGLFFWALALGQKYDTRTSPGVLYDLQLKLARKLIFSKWQEALGGNVKVIVSGGAALQPRLARVFWGANIRIMEGYGLTETSPVIAVNRYEPENNVIGTVGPVINNVEVKIAEDGEILTRSESVMVGYYKRPDLTAEVIDPDGWFHTGDIGELVEGKFLKITDRKKEMFKTSGGKYIAPQLIENKLKESLVIEQVMVVGEGEKFPGALIVPAFEGLRDWCKIHNIPYTKDEEMITKPEILEKYQKEIDRLNEQLAQWEKIKKFVLLPKLWSVETGEMTPKLSIKRKVITNNYRPLIEGLYRTA</sequence>
<keyword evidence="4" id="KW-0436">Ligase</keyword>
<dbReference type="Proteomes" id="UP001501844">
    <property type="component" value="Unassembled WGS sequence"/>
</dbReference>
<gene>
    <name evidence="4" type="ORF">GCM10023183_30030</name>
</gene>
<dbReference type="InterPro" id="IPR020845">
    <property type="entry name" value="AMP-binding_CS"/>
</dbReference>